<sequence>MIPNIHDPNSHGNLSWILLFCFYENIYQIRFYINNFTILQYGLSQCRVKADAEKISVGISIPLRTKQEQTSLQTIKTDSSNSTSIDRHRCNEISSDFVLIQSRTHWLMSLGV</sequence>
<keyword evidence="2" id="KW-1185">Reference proteome</keyword>
<accession>A0ACB9JUQ4</accession>
<dbReference type="Proteomes" id="UP001056120">
    <property type="component" value="Linkage Group LG02"/>
</dbReference>
<name>A0ACB9JUQ4_9ASTR</name>
<dbReference type="EMBL" id="CM042019">
    <property type="protein sequence ID" value="KAI3823732.1"/>
    <property type="molecule type" value="Genomic_DNA"/>
</dbReference>
<organism evidence="1 2">
    <name type="scientific">Smallanthus sonchifolius</name>
    <dbReference type="NCBI Taxonomy" id="185202"/>
    <lineage>
        <taxon>Eukaryota</taxon>
        <taxon>Viridiplantae</taxon>
        <taxon>Streptophyta</taxon>
        <taxon>Embryophyta</taxon>
        <taxon>Tracheophyta</taxon>
        <taxon>Spermatophyta</taxon>
        <taxon>Magnoliopsida</taxon>
        <taxon>eudicotyledons</taxon>
        <taxon>Gunneridae</taxon>
        <taxon>Pentapetalae</taxon>
        <taxon>asterids</taxon>
        <taxon>campanulids</taxon>
        <taxon>Asterales</taxon>
        <taxon>Asteraceae</taxon>
        <taxon>Asteroideae</taxon>
        <taxon>Heliantheae alliance</taxon>
        <taxon>Millerieae</taxon>
        <taxon>Smallanthus</taxon>
    </lineage>
</organism>
<evidence type="ECO:0000313" key="2">
    <source>
        <dbReference type="Proteomes" id="UP001056120"/>
    </source>
</evidence>
<reference evidence="2" key="1">
    <citation type="journal article" date="2022" name="Mol. Ecol. Resour.">
        <title>The genomes of chicory, endive, great burdock and yacon provide insights into Asteraceae palaeo-polyploidization history and plant inulin production.</title>
        <authorList>
            <person name="Fan W."/>
            <person name="Wang S."/>
            <person name="Wang H."/>
            <person name="Wang A."/>
            <person name="Jiang F."/>
            <person name="Liu H."/>
            <person name="Zhao H."/>
            <person name="Xu D."/>
            <person name="Zhang Y."/>
        </authorList>
    </citation>
    <scope>NUCLEOTIDE SEQUENCE [LARGE SCALE GENOMIC DNA]</scope>
    <source>
        <strain evidence="2">cv. Yunnan</strain>
    </source>
</reference>
<evidence type="ECO:0000313" key="1">
    <source>
        <dbReference type="EMBL" id="KAI3823732.1"/>
    </source>
</evidence>
<gene>
    <name evidence="1" type="ORF">L1987_05172</name>
</gene>
<comment type="caution">
    <text evidence="1">The sequence shown here is derived from an EMBL/GenBank/DDBJ whole genome shotgun (WGS) entry which is preliminary data.</text>
</comment>
<protein>
    <submittedName>
        <fullName evidence="1">Uncharacterized protein</fullName>
    </submittedName>
</protein>
<reference evidence="1 2" key="2">
    <citation type="journal article" date="2022" name="Mol. Ecol. Resour.">
        <title>The genomes of chicory, endive, great burdock and yacon provide insights into Asteraceae paleo-polyploidization history and plant inulin production.</title>
        <authorList>
            <person name="Fan W."/>
            <person name="Wang S."/>
            <person name="Wang H."/>
            <person name="Wang A."/>
            <person name="Jiang F."/>
            <person name="Liu H."/>
            <person name="Zhao H."/>
            <person name="Xu D."/>
            <person name="Zhang Y."/>
        </authorList>
    </citation>
    <scope>NUCLEOTIDE SEQUENCE [LARGE SCALE GENOMIC DNA]</scope>
    <source>
        <strain evidence="2">cv. Yunnan</strain>
        <tissue evidence="1">Leaves</tissue>
    </source>
</reference>
<proteinExistence type="predicted"/>